<keyword evidence="2" id="KW-0812">Transmembrane</keyword>
<evidence type="ECO:0000256" key="2">
    <source>
        <dbReference type="SAM" id="Phobius"/>
    </source>
</evidence>
<feature type="compositionally biased region" description="Basic residues" evidence="1">
    <location>
        <begin position="43"/>
        <end position="60"/>
    </location>
</feature>
<name>A0A069Q116_9BURK</name>
<gene>
    <name evidence="3" type="ORF">BG61_38435</name>
</gene>
<evidence type="ECO:0000313" key="3">
    <source>
        <dbReference type="EMBL" id="KDR43441.1"/>
    </source>
</evidence>
<keyword evidence="2" id="KW-0472">Membrane</keyword>
<feature type="region of interest" description="Disordered" evidence="1">
    <location>
        <begin position="41"/>
        <end position="60"/>
    </location>
</feature>
<accession>A0A069Q116</accession>
<dbReference type="EMBL" id="JFHC01000008">
    <property type="protein sequence ID" value="KDR43441.1"/>
    <property type="molecule type" value="Genomic_DNA"/>
</dbReference>
<feature type="transmembrane region" description="Helical" evidence="2">
    <location>
        <begin position="6"/>
        <end position="25"/>
    </location>
</feature>
<evidence type="ECO:0000256" key="1">
    <source>
        <dbReference type="SAM" id="MobiDB-lite"/>
    </source>
</evidence>
<dbReference type="RefSeq" id="WP_035937947.1">
    <property type="nucleotide sequence ID" value="NZ_CADFFX010000011.1"/>
</dbReference>
<organism evidence="3 4">
    <name type="scientific">Caballeronia glathei</name>
    <dbReference type="NCBI Taxonomy" id="60547"/>
    <lineage>
        <taxon>Bacteria</taxon>
        <taxon>Pseudomonadati</taxon>
        <taxon>Pseudomonadota</taxon>
        <taxon>Betaproteobacteria</taxon>
        <taxon>Burkholderiales</taxon>
        <taxon>Burkholderiaceae</taxon>
        <taxon>Caballeronia</taxon>
    </lineage>
</organism>
<protein>
    <submittedName>
        <fullName evidence="3">Uncharacterized protein</fullName>
    </submittedName>
</protein>
<keyword evidence="4" id="KW-1185">Reference proteome</keyword>
<comment type="caution">
    <text evidence="3">The sequence shown here is derived from an EMBL/GenBank/DDBJ whole genome shotgun (WGS) entry which is preliminary data.</text>
</comment>
<dbReference type="AlphaFoldDB" id="A0A069Q116"/>
<sequence length="60" mass="6426">MNTTLVAVIIGLIWTIGVICLCAFIRGGAIQEREQRDSAAAKTRVKKGIASARSRHGTQS</sequence>
<evidence type="ECO:0000313" key="4">
    <source>
        <dbReference type="Proteomes" id="UP000027466"/>
    </source>
</evidence>
<dbReference type="Proteomes" id="UP000027466">
    <property type="component" value="Unassembled WGS sequence"/>
</dbReference>
<reference evidence="3 4" key="1">
    <citation type="submission" date="2014-03" db="EMBL/GenBank/DDBJ databases">
        <title>Draft Genome Sequences of Four Burkholderia Strains.</title>
        <authorList>
            <person name="Liu X.Y."/>
            <person name="Li C.X."/>
            <person name="Xu J.H."/>
        </authorList>
    </citation>
    <scope>NUCLEOTIDE SEQUENCE [LARGE SCALE GENOMIC DNA]</scope>
    <source>
        <strain evidence="3 4">DSM 50014</strain>
    </source>
</reference>
<keyword evidence="2" id="KW-1133">Transmembrane helix</keyword>
<proteinExistence type="predicted"/>